<reference evidence="10 11" key="2">
    <citation type="journal article" date="2007" name="Genome Biol.">
        <title>Assembly of the Candida albicans genome into sixteen supercontigs aligned on the eight chromosomes.</title>
        <authorList>
            <person name="van het Hoog M."/>
            <person name="Rast T.J."/>
            <person name="Martchenko M."/>
            <person name="Grindle S."/>
            <person name="Dignard D."/>
            <person name="Hogues H."/>
            <person name="Cuomo C."/>
            <person name="Berriman M."/>
            <person name="Scherer S."/>
            <person name="Magee B.B."/>
            <person name="Whiteway M."/>
            <person name="Chibana H."/>
            <person name="Nantel A."/>
            <person name="Magee P.T."/>
        </authorList>
    </citation>
    <scope>GENOME REANNOTATION</scope>
    <source>
        <strain evidence="11">SC5314 / ATCC MYA-2876</strain>
    </source>
</reference>
<evidence type="ECO:0000259" key="8">
    <source>
        <dbReference type="Pfam" id="PF00324"/>
    </source>
</evidence>
<evidence type="ECO:0000256" key="5">
    <source>
        <dbReference type="ARBA" id="ARBA00023136"/>
    </source>
</evidence>
<organism evidence="10 11">
    <name type="scientific">Candida albicans (strain SC5314 / ATCC MYA-2876)</name>
    <name type="common">Yeast</name>
    <dbReference type="NCBI Taxonomy" id="237561"/>
    <lineage>
        <taxon>Eukaryota</taxon>
        <taxon>Fungi</taxon>
        <taxon>Dikarya</taxon>
        <taxon>Ascomycota</taxon>
        <taxon>Saccharomycotina</taxon>
        <taxon>Pichiomycetes</taxon>
        <taxon>Debaryomycetaceae</taxon>
        <taxon>Candida/Lodderomyces clade</taxon>
        <taxon>Candida</taxon>
    </lineage>
</organism>
<dbReference type="InParanoid" id="A0A1D8PH27"/>
<dbReference type="GO" id="GO:0016020">
    <property type="term" value="C:membrane"/>
    <property type="evidence" value="ECO:0000318"/>
    <property type="project" value="GO_Central"/>
</dbReference>
<dbReference type="SMR" id="A0A1D8PH27"/>
<dbReference type="GeneID" id="3637382"/>
<dbReference type="Pfam" id="PF00324">
    <property type="entry name" value="AA_permease"/>
    <property type="match status" value="1"/>
</dbReference>
<feature type="transmembrane region" description="Helical" evidence="7">
    <location>
        <begin position="735"/>
        <end position="758"/>
    </location>
</feature>
<feature type="transmembrane region" description="Helical" evidence="7">
    <location>
        <begin position="706"/>
        <end position="729"/>
    </location>
</feature>
<feature type="compositionally biased region" description="Polar residues" evidence="6">
    <location>
        <begin position="25"/>
        <end position="38"/>
    </location>
</feature>
<dbReference type="AlphaFoldDB" id="A0A1D8PH27"/>
<feature type="transmembrane region" description="Helical" evidence="7">
    <location>
        <begin position="569"/>
        <end position="590"/>
    </location>
</feature>
<dbReference type="GO" id="GO:0030447">
    <property type="term" value="P:filamentous growth"/>
    <property type="evidence" value="ECO:0000315"/>
    <property type="project" value="CGD"/>
</dbReference>
<dbReference type="InterPro" id="IPR050524">
    <property type="entry name" value="APC_YAT"/>
</dbReference>
<evidence type="ECO:0000256" key="3">
    <source>
        <dbReference type="ARBA" id="ARBA00022692"/>
    </source>
</evidence>
<feature type="transmembrane region" description="Helical" evidence="7">
    <location>
        <begin position="337"/>
        <end position="367"/>
    </location>
</feature>
<name>A0A1D8PH27_CANAL</name>
<evidence type="ECO:0000256" key="2">
    <source>
        <dbReference type="ARBA" id="ARBA00006983"/>
    </source>
</evidence>
<evidence type="ECO:0000313" key="10">
    <source>
        <dbReference type="EMBL" id="AOW27433.1"/>
    </source>
</evidence>
<dbReference type="GO" id="GO:0003333">
    <property type="term" value="P:amino acid transmembrane transport"/>
    <property type="evidence" value="ECO:0000315"/>
    <property type="project" value="CGD"/>
</dbReference>
<feature type="transmembrane region" description="Helical" evidence="7">
    <location>
        <begin position="387"/>
        <end position="412"/>
    </location>
</feature>
<keyword evidence="3 7" id="KW-0812">Transmembrane</keyword>
<dbReference type="VEuPathDB" id="FungiDB:C2_04060C_A"/>
<evidence type="ECO:0000256" key="4">
    <source>
        <dbReference type="ARBA" id="ARBA00022989"/>
    </source>
</evidence>
<gene>
    <name evidence="9 10" type="primary">SSY1</name>
    <name evidence="10" type="ordered locus">CAALFM_C204060CA</name>
    <name evidence="9" type="ordered locus">orf19.8434</name>
</gene>
<dbReference type="PANTHER" id="PTHR43341:SF46">
    <property type="entry name" value="SPS-SENSOR COMPONENT SSY1"/>
    <property type="match status" value="1"/>
</dbReference>
<dbReference type="GO" id="GO:0015171">
    <property type="term" value="F:amino acid transmembrane transporter activity"/>
    <property type="evidence" value="ECO:0000318"/>
    <property type="project" value="GO_Central"/>
</dbReference>
<keyword evidence="11" id="KW-1185">Reference proteome</keyword>
<comment type="similarity">
    <text evidence="2">Belongs to the amino acid-polyamine-organocation (APC) superfamily. YAT (TC 2.A.3.10) family.</text>
</comment>
<dbReference type="CGD" id="CAL0000180720">
    <property type="gene designation" value="SSY1"/>
</dbReference>
<dbReference type="FunCoup" id="A0A1D8PH27">
    <property type="interactions" value="139"/>
</dbReference>
<accession>A0A1D8PH27</accession>
<dbReference type="Gene3D" id="1.20.1740.10">
    <property type="entry name" value="Amino acid/polyamine transporter I"/>
    <property type="match status" value="1"/>
</dbReference>
<feature type="compositionally biased region" description="Basic residues" evidence="6">
    <location>
        <begin position="255"/>
        <end position="268"/>
    </location>
</feature>
<dbReference type="GO" id="GO:0000760">
    <property type="term" value="P:adaptation to pheromone regulating conjugation with mutual genetic exchange"/>
    <property type="evidence" value="ECO:0000315"/>
    <property type="project" value="CGD"/>
</dbReference>
<evidence type="ECO:0000256" key="7">
    <source>
        <dbReference type="SAM" id="Phobius"/>
    </source>
</evidence>
<dbReference type="GO" id="GO:0036180">
    <property type="term" value="P:filamentous growth of a population of unicellular organisms in response to biotic stimulus"/>
    <property type="evidence" value="ECO:0000315"/>
    <property type="project" value="CGD"/>
</dbReference>
<dbReference type="PHI-base" id="PHI:11402"/>
<feature type="transmembrane region" description="Helical" evidence="7">
    <location>
        <begin position="778"/>
        <end position="803"/>
    </location>
</feature>
<feature type="transmembrane region" description="Helical" evidence="7">
    <location>
        <begin position="309"/>
        <end position="325"/>
    </location>
</feature>
<feature type="transmembrane region" description="Helical" evidence="7">
    <location>
        <begin position="451"/>
        <end position="471"/>
    </location>
</feature>
<reference evidence="10 11" key="1">
    <citation type="journal article" date="2004" name="Proc. Natl. Acad. Sci. U.S.A.">
        <title>The diploid genome sequence of Candida albicans.</title>
        <authorList>
            <person name="Jones T."/>
            <person name="Federspiel N.A."/>
            <person name="Chibana H."/>
            <person name="Dungan J."/>
            <person name="Kalman S."/>
            <person name="Magee B.B."/>
            <person name="Newport G."/>
            <person name="Thorstenson Y.R."/>
            <person name="Agabian N."/>
            <person name="Magee P.T."/>
            <person name="Davis R.W."/>
            <person name="Scherer S."/>
        </authorList>
    </citation>
    <scope>NUCLEOTIDE SEQUENCE [LARGE SCALE GENOMIC DNA]</scope>
    <source>
        <strain evidence="11">SC5314 / ATCC MYA-2876</strain>
    </source>
</reference>
<dbReference type="OrthoDB" id="3900342at2759"/>
<feature type="region of interest" description="Disordered" evidence="6">
    <location>
        <begin position="23"/>
        <end position="51"/>
    </location>
</feature>
<sequence length="880" mass="97547">MIDLEGSDSDSSSLSIHENILFPSLGNSKNNKTRNTQKSSRDDVNSLETNSDSVNHLRSTFIARDRQLPSSTNDDYALEEVDLSDVSPLASRQHVVSPFSTTSISDTVSLDSSILNKIASNIGGNTDGIDQTGKFKYLRLYEKWKKIKIKTQDQKLTKPGQDIPLQTMSSRASSVFNLSQLDDFTRYVKETSLNDRIFHDLQERLPQRNQGGQSGRQDENFQNYLDLDLDVVDEKDLADKFYPTQEDEEKETDRNKRRLFPKRSKKKSLGMSAESRTATNDFLDSYQSSSSDVVSDDPRFLQRKLSVRHLQMISFGGTIGVGLFLNSGKAIAMAGGFGASLAFTIVGTLVLCTIMSFCEMVTFVSVIDGVSGLSSRFIDDAFGFAAGWLYFLSFSTGVAGEVVAGVIMLSYYPHLNTATNTGSTAGFVTLFLALILGSNLVHIQFFGELEYISSLVKMIWAIIMMIVMVVLNRGGFPNTPVMGFKYWQYSKSDFANNIIFGLFRPAFNLHDDGTSSPSEGIGGDKGRFMSLLTAILVVCYAYSGTEIVCIAACEAKNPRKALPSATRRVFWRIIIFYVLSAFLVSLNVYAGDPRLLRYYSGSTGISPSEFATNPAVIQAGGEHCSIDYKVVAGYGSGAQSPWIVALQSSSLCQFSSITNGFLVFFAVSCGNAQLYVSSRTAYSLALQGKAPKFLTYCNRFGIPYNAVLFAGSFGLLAFACVNESATVVFQNLTSLIASSGIFVWFTMCLTFIRFYYGLKRRPDILDRNDKSYPYKSPFQPYSAIVGCIGTLFILFSMGFVVFLKGEWDTMFFFSSYGSIMIFTVLYVGYRFIKGTSVPSLDKLDFDSGRTEMDRYIWDGGRSYNKRNVKEVAHKLVSFLA</sequence>
<dbReference type="PANTHER" id="PTHR43341">
    <property type="entry name" value="AMINO ACID PERMEASE"/>
    <property type="match status" value="1"/>
</dbReference>
<dbReference type="RefSeq" id="XP_720938.2">
    <property type="nucleotide sequence ID" value="XM_715845.2"/>
</dbReference>
<evidence type="ECO:0000313" key="9">
    <source>
        <dbReference type="CGD" id="CAL0000180720"/>
    </source>
</evidence>
<dbReference type="GO" id="GO:0036244">
    <property type="term" value="P:cellular response to neutral pH"/>
    <property type="evidence" value="ECO:0000315"/>
    <property type="project" value="CGD"/>
</dbReference>
<reference evidence="10 11" key="3">
    <citation type="journal article" date="2013" name="Genome Biol.">
        <title>Assembly of a phased diploid Candida albicans genome facilitates allele-specific measurements and provides a simple model for repeat and indel structure.</title>
        <authorList>
            <person name="Muzzey D."/>
            <person name="Schwartz K."/>
            <person name="Weissman J.S."/>
            <person name="Sherlock G."/>
        </authorList>
    </citation>
    <scope>NUCLEOTIDE SEQUENCE [LARGE SCALE GENOMIC DNA]</scope>
    <source>
        <strain evidence="11">SC5314 / ATCC MYA-2876</strain>
    </source>
</reference>
<dbReference type="GO" id="GO:0016597">
    <property type="term" value="F:amino acid binding"/>
    <property type="evidence" value="ECO:0000250"/>
    <property type="project" value="CGD"/>
</dbReference>
<dbReference type="GO" id="GO:0036178">
    <property type="term" value="P:filamentous growth of a population of unicellular organisms in response to neutral pH"/>
    <property type="evidence" value="ECO:0000315"/>
    <property type="project" value="CGD"/>
</dbReference>
<evidence type="ECO:0000313" key="11">
    <source>
        <dbReference type="Proteomes" id="UP000000559"/>
    </source>
</evidence>
<dbReference type="GO" id="GO:0031669">
    <property type="term" value="P:cellular response to nutrient levels"/>
    <property type="evidence" value="ECO:0000315"/>
    <property type="project" value="CGD"/>
</dbReference>
<dbReference type="Proteomes" id="UP000000559">
    <property type="component" value="Chromosome 2"/>
</dbReference>
<feature type="region of interest" description="Disordered" evidence="6">
    <location>
        <begin position="240"/>
        <end position="273"/>
    </location>
</feature>
<evidence type="ECO:0000256" key="1">
    <source>
        <dbReference type="ARBA" id="ARBA00004141"/>
    </source>
</evidence>
<comment type="subcellular location">
    <subcellularLocation>
        <location evidence="1">Membrane</location>
        <topology evidence="1">Multi-pass membrane protein</topology>
    </subcellularLocation>
</comment>
<protein>
    <submittedName>
        <fullName evidence="10">Ssy1p</fullName>
    </submittedName>
</protein>
<dbReference type="OMA" id="FIRFYYG"/>
<feature type="domain" description="Amino acid permease/ SLC12A" evidence="8">
    <location>
        <begin position="309"/>
        <end position="839"/>
    </location>
</feature>
<dbReference type="KEGG" id="cal:CAALFM_C204060CA"/>
<dbReference type="EMBL" id="CP017624">
    <property type="protein sequence ID" value="AOW27433.1"/>
    <property type="molecule type" value="Genomic_DNA"/>
</dbReference>
<dbReference type="InterPro" id="IPR004841">
    <property type="entry name" value="AA-permease/SLC12A_dom"/>
</dbReference>
<proteinExistence type="inferred from homology"/>
<dbReference type="STRING" id="237561.A0A1D8PH27"/>
<evidence type="ECO:0000256" key="6">
    <source>
        <dbReference type="SAM" id="MobiDB-lite"/>
    </source>
</evidence>
<feature type="transmembrane region" description="Helical" evidence="7">
    <location>
        <begin position="424"/>
        <end position="445"/>
    </location>
</feature>
<keyword evidence="5 7" id="KW-0472">Membrane</keyword>
<feature type="transmembrane region" description="Helical" evidence="7">
    <location>
        <begin position="809"/>
        <end position="829"/>
    </location>
</feature>
<dbReference type="eggNOG" id="KOG1286">
    <property type="taxonomic scope" value="Eukaryota"/>
</dbReference>
<keyword evidence="4 7" id="KW-1133">Transmembrane helix</keyword>